<reference evidence="2" key="1">
    <citation type="journal article" date="2021" name="Proc. Natl. Acad. Sci. U.S.A.">
        <title>A Catalog of Tens of Thousands of Viruses from Human Metagenomes Reveals Hidden Associations with Chronic Diseases.</title>
        <authorList>
            <person name="Tisza M.J."/>
            <person name="Buck C.B."/>
        </authorList>
    </citation>
    <scope>NUCLEOTIDE SEQUENCE</scope>
    <source>
        <strain evidence="2">CtwIa5</strain>
    </source>
</reference>
<dbReference type="EMBL" id="BK015430">
    <property type="protein sequence ID" value="DAE06187.1"/>
    <property type="molecule type" value="Genomic_DNA"/>
</dbReference>
<evidence type="ECO:0000256" key="1">
    <source>
        <dbReference type="SAM" id="MobiDB-lite"/>
    </source>
</evidence>
<feature type="compositionally biased region" description="Basic and acidic residues" evidence="1">
    <location>
        <begin position="82"/>
        <end position="91"/>
    </location>
</feature>
<feature type="region of interest" description="Disordered" evidence="1">
    <location>
        <begin position="65"/>
        <end position="91"/>
    </location>
</feature>
<evidence type="ECO:0000313" key="2">
    <source>
        <dbReference type="EMBL" id="DAE06187.1"/>
    </source>
</evidence>
<accession>A0A8S5PI90</accession>
<name>A0A8S5PI90_9CAUD</name>
<proteinExistence type="predicted"/>
<organism evidence="2">
    <name type="scientific">Siphoviridae sp. ctwIa5</name>
    <dbReference type="NCBI Taxonomy" id="2825729"/>
    <lineage>
        <taxon>Viruses</taxon>
        <taxon>Duplodnaviria</taxon>
        <taxon>Heunggongvirae</taxon>
        <taxon>Uroviricota</taxon>
        <taxon>Caudoviricetes</taxon>
    </lineage>
</organism>
<sequence>MITLLEMLRNEKADPAGGRPLDLTRIYMANVMSRGDADRLTKEQELHDTEAREAQRADLYERVAAIAGGKKPEDEEPEGEESEGKDLERRCVNSVPAGAAELGQRALGFPPLDGTGGTAEEAEAAINAILSEERKRETF</sequence>
<protein>
    <submittedName>
        <fullName evidence="2">Uncharacterized protein</fullName>
    </submittedName>
</protein>
<feature type="region of interest" description="Disordered" evidence="1">
    <location>
        <begin position="100"/>
        <end position="119"/>
    </location>
</feature>